<feature type="transmembrane region" description="Helical" evidence="6">
    <location>
        <begin position="147"/>
        <end position="173"/>
    </location>
</feature>
<dbReference type="InterPro" id="IPR036259">
    <property type="entry name" value="MFS_trans_sf"/>
</dbReference>
<evidence type="ECO:0000313" key="8">
    <source>
        <dbReference type="EMBL" id="OAA55358.1"/>
    </source>
</evidence>
<keyword evidence="2 6" id="KW-0812">Transmembrane</keyword>
<feature type="region of interest" description="Disordered" evidence="5">
    <location>
        <begin position="1"/>
        <end position="24"/>
    </location>
</feature>
<keyword evidence="3 6" id="KW-1133">Transmembrane helix</keyword>
<feature type="transmembrane region" description="Helical" evidence="6">
    <location>
        <begin position="405"/>
        <end position="428"/>
    </location>
</feature>
<evidence type="ECO:0000256" key="1">
    <source>
        <dbReference type="ARBA" id="ARBA00004141"/>
    </source>
</evidence>
<name>A0A167NBJ3_CORDF</name>
<feature type="transmembrane region" description="Helical" evidence="6">
    <location>
        <begin position="239"/>
        <end position="266"/>
    </location>
</feature>
<dbReference type="GO" id="GO:0022857">
    <property type="term" value="F:transmembrane transporter activity"/>
    <property type="evidence" value="ECO:0007669"/>
    <property type="project" value="InterPro"/>
</dbReference>
<feature type="transmembrane region" description="Helical" evidence="6">
    <location>
        <begin position="278"/>
        <end position="299"/>
    </location>
</feature>
<dbReference type="PANTHER" id="PTHR23507:SF1">
    <property type="entry name" value="FI18259P1-RELATED"/>
    <property type="match status" value="1"/>
</dbReference>
<evidence type="ECO:0000256" key="5">
    <source>
        <dbReference type="SAM" id="MobiDB-lite"/>
    </source>
</evidence>
<dbReference type="PANTHER" id="PTHR23507">
    <property type="entry name" value="ZGC:174356"/>
    <property type="match status" value="1"/>
</dbReference>
<gene>
    <name evidence="8" type="ORF">LEL_10992</name>
</gene>
<dbReference type="PROSITE" id="PS50850">
    <property type="entry name" value="MFS"/>
    <property type="match status" value="1"/>
</dbReference>
<reference evidence="8 9" key="1">
    <citation type="journal article" date="2016" name="Genome Biol. Evol.">
        <title>Divergent and convergent evolution of fungal pathogenicity.</title>
        <authorList>
            <person name="Shang Y."/>
            <person name="Xiao G."/>
            <person name="Zheng P."/>
            <person name="Cen K."/>
            <person name="Zhan S."/>
            <person name="Wang C."/>
        </authorList>
    </citation>
    <scope>NUCLEOTIDE SEQUENCE [LARGE SCALE GENOMIC DNA]</scope>
    <source>
        <strain evidence="8 9">RCEF 1005</strain>
    </source>
</reference>
<organism evidence="8 9">
    <name type="scientific">Akanthomyces lecanii RCEF 1005</name>
    <dbReference type="NCBI Taxonomy" id="1081108"/>
    <lineage>
        <taxon>Eukaryota</taxon>
        <taxon>Fungi</taxon>
        <taxon>Dikarya</taxon>
        <taxon>Ascomycota</taxon>
        <taxon>Pezizomycotina</taxon>
        <taxon>Sordariomycetes</taxon>
        <taxon>Hypocreomycetidae</taxon>
        <taxon>Hypocreales</taxon>
        <taxon>Cordycipitaceae</taxon>
        <taxon>Akanthomyces</taxon>
        <taxon>Cordyceps confragosa</taxon>
    </lineage>
</organism>
<evidence type="ECO:0000313" key="9">
    <source>
        <dbReference type="Proteomes" id="UP000076881"/>
    </source>
</evidence>
<feature type="transmembrane region" description="Helical" evidence="6">
    <location>
        <begin position="31"/>
        <end position="50"/>
    </location>
</feature>
<feature type="domain" description="Major facilitator superfamily (MFS) profile" evidence="7">
    <location>
        <begin position="240"/>
        <end position="451"/>
    </location>
</feature>
<feature type="transmembrane region" description="Helical" evidence="6">
    <location>
        <begin position="88"/>
        <end position="110"/>
    </location>
</feature>
<keyword evidence="9" id="KW-1185">Reference proteome</keyword>
<protein>
    <submittedName>
        <fullName evidence="8">Major facilitator superfamily domain, general substrate transporter</fullName>
    </submittedName>
</protein>
<accession>A0A167NBJ3</accession>
<feature type="compositionally biased region" description="Basic and acidic residues" evidence="5">
    <location>
        <begin position="1"/>
        <end position="10"/>
    </location>
</feature>
<evidence type="ECO:0000256" key="3">
    <source>
        <dbReference type="ARBA" id="ARBA00022989"/>
    </source>
</evidence>
<keyword evidence="4 6" id="KW-0472">Membrane</keyword>
<dbReference type="EMBL" id="AZHF01000041">
    <property type="protein sequence ID" value="OAA55358.1"/>
    <property type="molecule type" value="Genomic_DNA"/>
</dbReference>
<dbReference type="Pfam" id="PF07690">
    <property type="entry name" value="MFS_1"/>
    <property type="match status" value="1"/>
</dbReference>
<feature type="transmembrane region" description="Helical" evidence="6">
    <location>
        <begin position="122"/>
        <end position="141"/>
    </location>
</feature>
<dbReference type="SUPFAM" id="SSF103473">
    <property type="entry name" value="MFS general substrate transporter"/>
    <property type="match status" value="1"/>
</dbReference>
<feature type="transmembrane region" description="Helical" evidence="6">
    <location>
        <begin position="320"/>
        <end position="350"/>
    </location>
</feature>
<evidence type="ECO:0000256" key="4">
    <source>
        <dbReference type="ARBA" id="ARBA00023136"/>
    </source>
</evidence>
<dbReference type="InterPro" id="IPR020846">
    <property type="entry name" value="MFS_dom"/>
</dbReference>
<dbReference type="Gene3D" id="1.20.1250.20">
    <property type="entry name" value="MFS general substrate transporter like domains"/>
    <property type="match status" value="2"/>
</dbReference>
<comment type="subcellular location">
    <subcellularLocation>
        <location evidence="1">Membrane</location>
        <topology evidence="1">Multi-pass membrane protein</topology>
    </subcellularLocation>
</comment>
<evidence type="ECO:0000256" key="2">
    <source>
        <dbReference type="ARBA" id="ARBA00022692"/>
    </source>
</evidence>
<dbReference type="AlphaFoldDB" id="A0A167NBJ3"/>
<evidence type="ECO:0000256" key="6">
    <source>
        <dbReference type="SAM" id="Phobius"/>
    </source>
</evidence>
<sequence length="451" mass="49013">MEEQNREEQRPLLSTPSSDRCAAPARGQQRAVLVAGSIMLFTLELGSGALNAPFMQLLEDAICRKRYGGGSQYDGCDAMPIQSEIAHLVGWATTFKLIPTILLSVPFGLLADKLGRKLTLSLSLLGVMLTVVWQVVVVYFADTIDLRWIWACGVFAIIGGGNAVLTATIYAIVNDVSTPEDRLLVAMFMPETKPDTAKLAAGNDATADDEVVPSSSYGRLRRGSRESIALLRHQLFGDIFLSVALFTAIFTTMGKTVLIVLMQYAAKRFHWKWEEANLLNGLILLVGIIMMTIILPMLDKFLRKRRGMTLLKKDIWLVRLSFLALFIGSLTIGASPTPGLLIIGLVIYGLGSANEPSMRGLIAQAAGDRAATVFTTMTALELLGQAGASPAMAGLLSVGMGWGGFWRALPFLVASLIFFLASMVYWLVSFRLPEAIIPDDTTTEDEDGLQT</sequence>
<dbReference type="Proteomes" id="UP000076881">
    <property type="component" value="Unassembled WGS sequence"/>
</dbReference>
<dbReference type="InterPro" id="IPR011701">
    <property type="entry name" value="MFS"/>
</dbReference>
<dbReference type="GO" id="GO:0016020">
    <property type="term" value="C:membrane"/>
    <property type="evidence" value="ECO:0007669"/>
    <property type="project" value="UniProtKB-SubCell"/>
</dbReference>
<dbReference type="OrthoDB" id="194139at2759"/>
<evidence type="ECO:0000259" key="7">
    <source>
        <dbReference type="PROSITE" id="PS50850"/>
    </source>
</evidence>
<comment type="caution">
    <text evidence="8">The sequence shown here is derived from an EMBL/GenBank/DDBJ whole genome shotgun (WGS) entry which is preliminary data.</text>
</comment>
<proteinExistence type="predicted"/>